<dbReference type="SMART" id="SM00418">
    <property type="entry name" value="HTH_ARSR"/>
    <property type="match status" value="1"/>
</dbReference>
<dbReference type="PANTHER" id="PTHR43132">
    <property type="entry name" value="ARSENICAL RESISTANCE OPERON REPRESSOR ARSR-RELATED"/>
    <property type="match status" value="1"/>
</dbReference>
<keyword evidence="1" id="KW-0805">Transcription regulation</keyword>
<dbReference type="EMBL" id="CP076448">
    <property type="protein sequence ID" value="QXM26376.1"/>
    <property type="molecule type" value="Genomic_DNA"/>
</dbReference>
<evidence type="ECO:0000313" key="6">
    <source>
        <dbReference type="Proteomes" id="UP000694001"/>
    </source>
</evidence>
<dbReference type="PANTHER" id="PTHR43132:SF2">
    <property type="entry name" value="ARSENICAL RESISTANCE OPERON REPRESSOR ARSR-RELATED"/>
    <property type="match status" value="1"/>
</dbReference>
<dbReference type="InterPro" id="IPR001845">
    <property type="entry name" value="HTH_ArsR_DNA-bd_dom"/>
</dbReference>
<accession>A0A975U7C6</accession>
<keyword evidence="6" id="KW-1185">Reference proteome</keyword>
<dbReference type="Proteomes" id="UP000694001">
    <property type="component" value="Chromosome"/>
</dbReference>
<evidence type="ECO:0000313" key="5">
    <source>
        <dbReference type="EMBL" id="QXM26376.1"/>
    </source>
</evidence>
<gene>
    <name evidence="5" type="ORF">KO353_15340</name>
</gene>
<feature type="domain" description="HTH arsR-type" evidence="4">
    <location>
        <begin position="6"/>
        <end position="98"/>
    </location>
</feature>
<dbReference type="GO" id="GO:0003677">
    <property type="term" value="F:DNA binding"/>
    <property type="evidence" value="ECO:0007669"/>
    <property type="project" value="UniProtKB-KW"/>
</dbReference>
<keyword evidence="2" id="KW-0238">DNA-binding</keyword>
<dbReference type="KEGG" id="elio:KO353_15340"/>
<dbReference type="Pfam" id="PF01022">
    <property type="entry name" value="HTH_5"/>
    <property type="match status" value="1"/>
</dbReference>
<dbReference type="NCBIfam" id="NF033788">
    <property type="entry name" value="HTH_metalloreg"/>
    <property type="match status" value="1"/>
</dbReference>
<dbReference type="InterPro" id="IPR011991">
    <property type="entry name" value="ArsR-like_HTH"/>
</dbReference>
<dbReference type="GO" id="GO:0003700">
    <property type="term" value="F:DNA-binding transcription factor activity"/>
    <property type="evidence" value="ECO:0007669"/>
    <property type="project" value="InterPro"/>
</dbReference>
<evidence type="ECO:0000259" key="4">
    <source>
        <dbReference type="PROSITE" id="PS50987"/>
    </source>
</evidence>
<dbReference type="CDD" id="cd00090">
    <property type="entry name" value="HTH_ARSR"/>
    <property type="match status" value="1"/>
</dbReference>
<keyword evidence="3" id="KW-0804">Transcription</keyword>
<organism evidence="5 6">
    <name type="scientific">Elioraea tepida</name>
    <dbReference type="NCBI Taxonomy" id="2843330"/>
    <lineage>
        <taxon>Bacteria</taxon>
        <taxon>Pseudomonadati</taxon>
        <taxon>Pseudomonadota</taxon>
        <taxon>Alphaproteobacteria</taxon>
        <taxon>Acetobacterales</taxon>
        <taxon>Elioraeaceae</taxon>
        <taxon>Elioraea</taxon>
    </lineage>
</organism>
<protein>
    <submittedName>
        <fullName evidence="5">Metalloregulator ArsR/SmtB family transcription factor</fullName>
    </submittedName>
</protein>
<dbReference type="AlphaFoldDB" id="A0A975U7C6"/>
<dbReference type="PROSITE" id="PS50987">
    <property type="entry name" value="HTH_ARSR_2"/>
    <property type="match status" value="1"/>
</dbReference>
<reference evidence="5" key="1">
    <citation type="submission" date="2021-06" db="EMBL/GenBank/DDBJ databases">
        <title>Elioraea tepida, sp. nov., a moderately thermophilic aerobic anoxygenic phototrophic bacterium isolated from an alkaline siliceous hot spring mat community in Yellowstone National Park, WY, USA.</title>
        <authorList>
            <person name="Saini M.K."/>
            <person name="Yoshida S."/>
            <person name="Sebastian A."/>
            <person name="Hirose S."/>
            <person name="Hara E."/>
            <person name="Tamaki H."/>
            <person name="Soulier N.T."/>
            <person name="Albert I."/>
            <person name="Hanada S."/>
            <person name="Bryant D.A."/>
            <person name="Tank M."/>
        </authorList>
    </citation>
    <scope>NUCLEOTIDE SEQUENCE</scope>
    <source>
        <strain evidence="5">MS-P2</strain>
    </source>
</reference>
<proteinExistence type="predicted"/>
<dbReference type="InterPro" id="IPR051011">
    <property type="entry name" value="Metal_resp_trans_reg"/>
</dbReference>
<evidence type="ECO:0000256" key="1">
    <source>
        <dbReference type="ARBA" id="ARBA00023015"/>
    </source>
</evidence>
<evidence type="ECO:0000256" key="2">
    <source>
        <dbReference type="ARBA" id="ARBA00023125"/>
    </source>
</evidence>
<name>A0A975U7C6_9PROT</name>
<evidence type="ECO:0000256" key="3">
    <source>
        <dbReference type="ARBA" id="ARBA00023163"/>
    </source>
</evidence>
<sequence length="98" mass="10837">MDMSALDQRAEAAALLLKSLANPVRLKMLCAMIEGEQSVGAIARRVGVRETVVSQHLMRLRAEGIVSYRRQGTTVFYRLVAGPAQRVLVTLHDVFCKP</sequence>